<evidence type="ECO:0000256" key="7">
    <source>
        <dbReference type="ARBA" id="ARBA00023136"/>
    </source>
</evidence>
<protein>
    <submittedName>
        <fullName evidence="9">GH99</fullName>
    </submittedName>
</protein>
<accession>A0A6J4JU75</accession>
<dbReference type="AlphaFoldDB" id="A0A6J4JU75"/>
<evidence type="ECO:0000256" key="1">
    <source>
        <dbReference type="ARBA" id="ARBA00004323"/>
    </source>
</evidence>
<evidence type="ECO:0000256" key="6">
    <source>
        <dbReference type="ARBA" id="ARBA00023034"/>
    </source>
</evidence>
<evidence type="ECO:0000313" key="9">
    <source>
        <dbReference type="EMBL" id="CAA9287421.1"/>
    </source>
</evidence>
<keyword evidence="8" id="KW-0732">Signal</keyword>
<keyword evidence="4" id="KW-0735">Signal-anchor</keyword>
<sequence>MHVLLLHMVTFSSFSFRAFLNTLRAGALALTLATLPLGAAPVVRADAPASQPAAGPSYVPYNEAHPVLAYYYAWWEASRLQAGIHHSSLGLGQNALPWEQVIDRPDVMREHMRLAQVAGVDGFIVNRAIDLGRLLELGAPYDFRTTVQVNAAGGPMSAVGELSQFMQHADHPAMVRYQGKPVVFFWRATDSPQWLALRNQIDPNRRTVWLADGDNFNILRNDAFDGISPYQIAWSQTPQTQLPGWGAKAIAANPHKLYVPPVAPGCNDSPARAATCIQDRRDGSYYRQTLQGALASNPQWAVVISTWNEWLEDTQIEPSVEYGDLYLHLTREFADQFKGGVAGALACC</sequence>
<comment type="subcellular location">
    <subcellularLocation>
        <location evidence="1">Golgi apparatus membrane</location>
        <topology evidence="1">Single-pass type II membrane protein</topology>
    </subcellularLocation>
</comment>
<name>A0A6J4JU75_9CHLR</name>
<proteinExistence type="predicted"/>
<gene>
    <name evidence="9" type="ORF">AVDCRST_MAG77-4403</name>
</gene>
<dbReference type="EMBL" id="CADCTC010000231">
    <property type="protein sequence ID" value="CAA9287421.1"/>
    <property type="molecule type" value="Genomic_DNA"/>
</dbReference>
<feature type="signal peptide" evidence="8">
    <location>
        <begin position="1"/>
        <end position="39"/>
    </location>
</feature>
<dbReference type="GO" id="GO:0004559">
    <property type="term" value="F:alpha-mannosidase activity"/>
    <property type="evidence" value="ECO:0007669"/>
    <property type="project" value="TreeGrafter"/>
</dbReference>
<keyword evidence="2" id="KW-0812">Transmembrane</keyword>
<keyword evidence="3" id="KW-0378">Hydrolase</keyword>
<dbReference type="Pfam" id="PF16317">
    <property type="entry name" value="Glyco_hydro_99"/>
    <property type="match status" value="1"/>
</dbReference>
<organism evidence="9">
    <name type="scientific">uncultured Chloroflexota bacterium</name>
    <dbReference type="NCBI Taxonomy" id="166587"/>
    <lineage>
        <taxon>Bacteria</taxon>
        <taxon>Bacillati</taxon>
        <taxon>Chloroflexota</taxon>
        <taxon>environmental samples</taxon>
    </lineage>
</organism>
<evidence type="ECO:0000256" key="8">
    <source>
        <dbReference type="SAM" id="SignalP"/>
    </source>
</evidence>
<reference evidence="9" key="1">
    <citation type="submission" date="2020-02" db="EMBL/GenBank/DDBJ databases">
        <authorList>
            <person name="Meier V. D."/>
        </authorList>
    </citation>
    <scope>NUCLEOTIDE SEQUENCE</scope>
    <source>
        <strain evidence="9">AVDCRST_MAG77</strain>
    </source>
</reference>
<dbReference type="InterPro" id="IPR026071">
    <property type="entry name" value="Glyco_Hydrolase_99"/>
</dbReference>
<keyword evidence="7" id="KW-0472">Membrane</keyword>
<dbReference type="PANTHER" id="PTHR13572:SF4">
    <property type="entry name" value="RE57134P"/>
    <property type="match status" value="1"/>
</dbReference>
<dbReference type="PANTHER" id="PTHR13572">
    <property type="entry name" value="ENDO-ALPHA-1,2-MANNOSIDASE"/>
    <property type="match status" value="1"/>
</dbReference>
<feature type="chain" id="PRO_5027026250" evidence="8">
    <location>
        <begin position="40"/>
        <end position="348"/>
    </location>
</feature>
<evidence type="ECO:0000256" key="2">
    <source>
        <dbReference type="ARBA" id="ARBA00022692"/>
    </source>
</evidence>
<keyword evidence="6" id="KW-0333">Golgi apparatus</keyword>
<evidence type="ECO:0000256" key="5">
    <source>
        <dbReference type="ARBA" id="ARBA00022989"/>
    </source>
</evidence>
<evidence type="ECO:0000256" key="3">
    <source>
        <dbReference type="ARBA" id="ARBA00022801"/>
    </source>
</evidence>
<dbReference type="Gene3D" id="3.20.20.80">
    <property type="entry name" value="Glycosidases"/>
    <property type="match status" value="1"/>
</dbReference>
<keyword evidence="5" id="KW-1133">Transmembrane helix</keyword>
<evidence type="ECO:0000256" key="4">
    <source>
        <dbReference type="ARBA" id="ARBA00022968"/>
    </source>
</evidence>